<dbReference type="EMBL" id="JQSG02000002">
    <property type="protein sequence ID" value="OBS09905.1"/>
    <property type="molecule type" value="Genomic_DNA"/>
</dbReference>
<dbReference type="Gene3D" id="2.40.30.60">
    <property type="entry name" value="RimM"/>
    <property type="match status" value="1"/>
</dbReference>
<dbReference type="Pfam" id="PF01782">
    <property type="entry name" value="RimM"/>
    <property type="match status" value="1"/>
</dbReference>
<dbReference type="AlphaFoldDB" id="A0A1A6C5U9"/>
<dbReference type="OrthoDB" id="9783509at2"/>
<comment type="caution">
    <text evidence="8">The sequence shown here is derived from an EMBL/GenBank/DDBJ whole genome shotgun (WGS) entry which is preliminary data.</text>
</comment>
<dbReference type="PANTHER" id="PTHR33692:SF1">
    <property type="entry name" value="RIBOSOME MATURATION FACTOR RIMM"/>
    <property type="match status" value="1"/>
</dbReference>
<evidence type="ECO:0000313" key="8">
    <source>
        <dbReference type="EMBL" id="OBS09905.1"/>
    </source>
</evidence>
<dbReference type="InterPro" id="IPR002676">
    <property type="entry name" value="RimM_N"/>
</dbReference>
<keyword evidence="2 5" id="KW-0690">Ribosome biogenesis</keyword>
<dbReference type="HAMAP" id="MF_00014">
    <property type="entry name" value="Ribosome_mat_RimM"/>
    <property type="match status" value="1"/>
</dbReference>
<protein>
    <recommendedName>
        <fullName evidence="5">Ribosome maturation factor RimM</fullName>
    </recommendedName>
</protein>
<dbReference type="GO" id="GO:0005840">
    <property type="term" value="C:ribosome"/>
    <property type="evidence" value="ECO:0007669"/>
    <property type="project" value="InterPro"/>
</dbReference>
<evidence type="ECO:0000256" key="3">
    <source>
        <dbReference type="ARBA" id="ARBA00022552"/>
    </source>
</evidence>
<dbReference type="GO" id="GO:0042274">
    <property type="term" value="P:ribosomal small subunit biogenesis"/>
    <property type="evidence" value="ECO:0007669"/>
    <property type="project" value="UniProtKB-UniRule"/>
</dbReference>
<dbReference type="InterPro" id="IPR009000">
    <property type="entry name" value="Transl_B-barrel_sf"/>
</dbReference>
<keyword evidence="4 5" id="KW-0143">Chaperone</keyword>
<dbReference type="SUPFAM" id="SSF50346">
    <property type="entry name" value="PRC-barrel domain"/>
    <property type="match status" value="1"/>
</dbReference>
<comment type="function">
    <text evidence="5">An accessory protein needed during the final step in the assembly of 30S ribosomal subunit, possibly for assembly of the head region. Essential for efficient processing of 16S rRNA. May be needed both before and after RbfA during the maturation of 16S rRNA. It has affinity for free ribosomal 30S subunits but not for 70S ribosomes.</text>
</comment>
<dbReference type="NCBIfam" id="TIGR02273">
    <property type="entry name" value="16S_RimM"/>
    <property type="match status" value="1"/>
</dbReference>
<dbReference type="InterPro" id="IPR011033">
    <property type="entry name" value="PRC_barrel-like_sf"/>
</dbReference>
<dbReference type="GO" id="GO:0006364">
    <property type="term" value="P:rRNA processing"/>
    <property type="evidence" value="ECO:0007669"/>
    <property type="project" value="UniProtKB-UniRule"/>
</dbReference>
<dbReference type="PANTHER" id="PTHR33692">
    <property type="entry name" value="RIBOSOME MATURATION FACTOR RIMM"/>
    <property type="match status" value="1"/>
</dbReference>
<organism evidence="8 9">
    <name type="scientific">Acidihalobacter prosperus</name>
    <dbReference type="NCBI Taxonomy" id="160660"/>
    <lineage>
        <taxon>Bacteria</taxon>
        <taxon>Pseudomonadati</taxon>
        <taxon>Pseudomonadota</taxon>
        <taxon>Gammaproteobacteria</taxon>
        <taxon>Chromatiales</taxon>
        <taxon>Ectothiorhodospiraceae</taxon>
        <taxon>Acidihalobacter</taxon>
    </lineage>
</organism>
<dbReference type="GO" id="GO:0043022">
    <property type="term" value="F:ribosome binding"/>
    <property type="evidence" value="ECO:0007669"/>
    <property type="project" value="InterPro"/>
</dbReference>
<feature type="domain" description="Ribosome maturation factor RimM PRC barrel" evidence="7">
    <location>
        <begin position="100"/>
        <end position="164"/>
    </location>
</feature>
<name>A0A1A6C5U9_9GAMM</name>
<proteinExistence type="inferred from homology"/>
<evidence type="ECO:0000259" key="7">
    <source>
        <dbReference type="Pfam" id="PF24986"/>
    </source>
</evidence>
<reference evidence="8 9" key="1">
    <citation type="journal article" date="2014" name="Genome Announc.">
        <title>Draft Genome Sequence of the Iron-Oxidizing, Acidophilic, and Halotolerant 'Thiobacillus prosperus' Type Strain DSM 5130.</title>
        <authorList>
            <person name="Ossandon F.J."/>
            <person name="Cardenas J.P."/>
            <person name="Corbett M."/>
            <person name="Quatrini R."/>
            <person name="Holmes D.S."/>
            <person name="Watkin E."/>
        </authorList>
    </citation>
    <scope>NUCLEOTIDE SEQUENCE [LARGE SCALE GENOMIC DNA]</scope>
    <source>
        <strain evidence="8 9">DSM 5130</strain>
    </source>
</reference>
<dbReference type="SUPFAM" id="SSF50447">
    <property type="entry name" value="Translation proteins"/>
    <property type="match status" value="1"/>
</dbReference>
<dbReference type="Pfam" id="PF24986">
    <property type="entry name" value="PRC_RimM"/>
    <property type="match status" value="1"/>
</dbReference>
<keyword evidence="1 5" id="KW-0963">Cytoplasm</keyword>
<dbReference type="Proteomes" id="UP000029273">
    <property type="component" value="Unassembled WGS sequence"/>
</dbReference>
<accession>A0A1A6C5U9</accession>
<dbReference type="GO" id="GO:0005737">
    <property type="term" value="C:cytoplasm"/>
    <property type="evidence" value="ECO:0007669"/>
    <property type="project" value="UniProtKB-SubCell"/>
</dbReference>
<evidence type="ECO:0000256" key="5">
    <source>
        <dbReference type="HAMAP-Rule" id="MF_00014"/>
    </source>
</evidence>
<dbReference type="InterPro" id="IPR036976">
    <property type="entry name" value="RimM_N_sf"/>
</dbReference>
<evidence type="ECO:0000313" key="9">
    <source>
        <dbReference type="Proteomes" id="UP000029273"/>
    </source>
</evidence>
<evidence type="ECO:0000256" key="4">
    <source>
        <dbReference type="ARBA" id="ARBA00023186"/>
    </source>
</evidence>
<sequence>MTRRVSMARVSAPFGVKGWVKVHSYAEPPEALLDFPVWQLGRAGEWHERRVIEGRAQSGPVLAVRFEDVEDRDQAALLRGLEVAIAREALADLPEGEYYWADLIGLTVVNADGSRLGAVERLMETGANDVLVVRGDRERLIPFIRPHVVRAIDLEAGELQVDWDADF</sequence>
<keyword evidence="3 5" id="KW-0698">rRNA processing</keyword>
<comment type="domain">
    <text evidence="5">The PRC barrel domain binds ribosomal protein uS19.</text>
</comment>
<dbReference type="InterPro" id="IPR056792">
    <property type="entry name" value="PRC_RimM"/>
</dbReference>
<dbReference type="InterPro" id="IPR011961">
    <property type="entry name" value="RimM"/>
</dbReference>
<comment type="similarity">
    <text evidence="5">Belongs to the RimM family.</text>
</comment>
<evidence type="ECO:0000256" key="1">
    <source>
        <dbReference type="ARBA" id="ARBA00022490"/>
    </source>
</evidence>
<evidence type="ECO:0000256" key="2">
    <source>
        <dbReference type="ARBA" id="ARBA00022517"/>
    </source>
</evidence>
<dbReference type="Gene3D" id="2.30.30.240">
    <property type="entry name" value="PRC-barrel domain"/>
    <property type="match status" value="1"/>
</dbReference>
<keyword evidence="9" id="KW-1185">Reference proteome</keyword>
<feature type="domain" description="RimM N-terminal" evidence="6">
    <location>
        <begin position="7"/>
        <end position="88"/>
    </location>
</feature>
<gene>
    <name evidence="5" type="primary">rimM</name>
    <name evidence="8" type="ORF">Thpro_020955</name>
</gene>
<comment type="subcellular location">
    <subcellularLocation>
        <location evidence="5">Cytoplasm</location>
    </subcellularLocation>
</comment>
<comment type="subunit">
    <text evidence="5">Binds ribosomal protein uS19.</text>
</comment>
<evidence type="ECO:0000259" key="6">
    <source>
        <dbReference type="Pfam" id="PF01782"/>
    </source>
</evidence>